<dbReference type="InterPro" id="IPR052922">
    <property type="entry name" value="Cytidylate_Kinase-2"/>
</dbReference>
<name>A0AAJ5ZC65_9CHLR</name>
<dbReference type="Proteomes" id="UP001219901">
    <property type="component" value="Chromosome"/>
</dbReference>
<dbReference type="GO" id="GO:0016301">
    <property type="term" value="F:kinase activity"/>
    <property type="evidence" value="ECO:0007669"/>
    <property type="project" value="UniProtKB-KW"/>
</dbReference>
<evidence type="ECO:0000313" key="1">
    <source>
        <dbReference type="EMBL" id="MDG0867183.1"/>
    </source>
</evidence>
<organism evidence="2 3">
    <name type="scientific">Candidatus Lucifugimonas marina</name>
    <dbReference type="NCBI Taxonomy" id="3038979"/>
    <lineage>
        <taxon>Bacteria</taxon>
        <taxon>Bacillati</taxon>
        <taxon>Chloroflexota</taxon>
        <taxon>Dehalococcoidia</taxon>
        <taxon>SAR202 cluster</taxon>
        <taxon>Candidatus Lucifugimonadales</taxon>
        <taxon>Candidatus Lucifugimonadaceae</taxon>
        <taxon>Candidatus Lucifugimonas</taxon>
    </lineage>
</organism>
<reference evidence="3 4" key="1">
    <citation type="submission" date="2019-11" db="EMBL/GenBank/DDBJ databases">
        <authorList>
            <person name="Cho J.-C."/>
        </authorList>
    </citation>
    <scope>NUCLEOTIDE SEQUENCE [LARGE SCALE GENOMIC DNA]</scope>
    <source>
        <strain evidence="2 3">JH1073</strain>
        <strain evidence="1 4">JH702</strain>
    </source>
</reference>
<gene>
    <name evidence="1" type="ORF">GKO46_08875</name>
    <name evidence="2" type="ORF">GKO48_02880</name>
</gene>
<evidence type="ECO:0000313" key="4">
    <source>
        <dbReference type="Proteomes" id="UP001321249"/>
    </source>
</evidence>
<evidence type="ECO:0000313" key="2">
    <source>
        <dbReference type="EMBL" id="WFG38593.1"/>
    </source>
</evidence>
<dbReference type="EMBL" id="CP046147">
    <property type="protein sequence ID" value="WFG38593.1"/>
    <property type="molecule type" value="Genomic_DNA"/>
</dbReference>
<keyword evidence="3" id="KW-1185">Reference proteome</keyword>
<keyword evidence="2" id="KW-0418">Kinase</keyword>
<dbReference type="EMBL" id="WMBE01000002">
    <property type="protein sequence ID" value="MDG0867183.1"/>
    <property type="molecule type" value="Genomic_DNA"/>
</dbReference>
<proteinExistence type="predicted"/>
<keyword evidence="2" id="KW-0808">Transferase</keyword>
<accession>A0AAJ5ZC65</accession>
<evidence type="ECO:0000313" key="3">
    <source>
        <dbReference type="Proteomes" id="UP001219901"/>
    </source>
</evidence>
<reference evidence="2" key="2">
    <citation type="journal article" date="2023" name="Nat. Commun.">
        <title>Cultivation of marine bacteria of the SAR202 clade.</title>
        <authorList>
            <person name="Lim Y."/>
            <person name="Seo J.H."/>
            <person name="Giovannoni S.J."/>
            <person name="Kang I."/>
            <person name="Cho J.C."/>
        </authorList>
    </citation>
    <scope>NUCLEOTIDE SEQUENCE</scope>
    <source>
        <strain evidence="2">JH1073</strain>
    </source>
</reference>
<dbReference type="RefSeq" id="WP_342825265.1">
    <property type="nucleotide sequence ID" value="NZ_CP046146.1"/>
</dbReference>
<dbReference type="Gene3D" id="3.40.50.300">
    <property type="entry name" value="P-loop containing nucleotide triphosphate hydrolases"/>
    <property type="match status" value="1"/>
</dbReference>
<dbReference type="PANTHER" id="PTHR37816">
    <property type="entry name" value="YALI0E33011P"/>
    <property type="match status" value="1"/>
</dbReference>
<sequence>MVAGWGGKSSLARALADDLDLPYVELDSIHWLPDWEDIDAEVFRKEVQGIIDENPDGWVIDGNYVGKLQGLVTGQAETVVYVDMPWRVWFWRVFWRSMTRAWRNEHLWNGNRETWRNHFLSRDSLILFMLKRFRNYRGKRVENFRAAAGAARFIQLSSRGALNRFYKERGLDR</sequence>
<dbReference type="SUPFAM" id="SSF52540">
    <property type="entry name" value="P-loop containing nucleoside triphosphate hydrolases"/>
    <property type="match status" value="1"/>
</dbReference>
<dbReference type="PANTHER" id="PTHR37816:SF1">
    <property type="entry name" value="TOXIN"/>
    <property type="match status" value="1"/>
</dbReference>
<reference evidence="3" key="3">
    <citation type="submission" date="2023-06" db="EMBL/GenBank/DDBJ databases">
        <title>Pangenomics reveal diversification of enzyme families and niche specialization in globally abundant SAR202 bacteria.</title>
        <authorList>
            <person name="Saw J.H.W."/>
        </authorList>
    </citation>
    <scope>NUCLEOTIDE SEQUENCE [LARGE SCALE GENOMIC DNA]</scope>
    <source>
        <strain evidence="3">JH1073</strain>
    </source>
</reference>
<dbReference type="InterPro" id="IPR027417">
    <property type="entry name" value="P-loop_NTPase"/>
</dbReference>
<dbReference type="Proteomes" id="UP001321249">
    <property type="component" value="Unassembled WGS sequence"/>
</dbReference>
<protein>
    <submittedName>
        <fullName evidence="2">Adenylate kinase</fullName>
    </submittedName>
</protein>
<dbReference type="AlphaFoldDB" id="A0AAJ5ZC65"/>